<reference evidence="2" key="1">
    <citation type="submission" date="2014-08" db="EMBL/GenBank/DDBJ databases">
        <authorList>
            <person name="Moulin L."/>
        </authorList>
    </citation>
    <scope>NUCLEOTIDE SEQUENCE [LARGE SCALE GENOMIC DNA]</scope>
</reference>
<gene>
    <name evidence="1" type="ORF">MPL3356_110479</name>
</gene>
<proteinExistence type="predicted"/>
<dbReference type="EMBL" id="CCMZ01000003">
    <property type="protein sequence ID" value="CDX12401.1"/>
    <property type="molecule type" value="Genomic_DNA"/>
</dbReference>
<name>A0A090DFT7_MESPL</name>
<evidence type="ECO:0000313" key="2">
    <source>
        <dbReference type="Proteomes" id="UP000045285"/>
    </source>
</evidence>
<dbReference type="Proteomes" id="UP000045285">
    <property type="component" value="Unassembled WGS sequence"/>
</dbReference>
<accession>A0A090DFT7</accession>
<keyword evidence="2" id="KW-1185">Reference proteome</keyword>
<sequence>MNGLQIGTKLLLYIFWQFLKGFLRCFIHKLKLLHKCSFSYRHSYFPHPT</sequence>
<evidence type="ECO:0000313" key="1">
    <source>
        <dbReference type="EMBL" id="CDX12401.1"/>
    </source>
</evidence>
<dbReference type="AlphaFoldDB" id="A0A090DFT7"/>
<protein>
    <submittedName>
        <fullName evidence="1">Uncharacterized protein</fullName>
    </submittedName>
</protein>
<organism evidence="1 2">
    <name type="scientific">Mesorhizobium plurifarium</name>
    <dbReference type="NCBI Taxonomy" id="69974"/>
    <lineage>
        <taxon>Bacteria</taxon>
        <taxon>Pseudomonadati</taxon>
        <taxon>Pseudomonadota</taxon>
        <taxon>Alphaproteobacteria</taxon>
        <taxon>Hyphomicrobiales</taxon>
        <taxon>Phyllobacteriaceae</taxon>
        <taxon>Mesorhizobium</taxon>
    </lineage>
</organism>